<protein>
    <submittedName>
        <fullName evidence="2">Uncharacterized protein</fullName>
    </submittedName>
</protein>
<reference evidence="2 3" key="1">
    <citation type="submission" date="2017-11" db="EMBL/GenBank/DDBJ databases">
        <title>Draft Genome Sequence of Lactobacillus curieae NBRC 111893 isolated from Koso, a Japanese sugar-Vegetable Fermented Beverage.</title>
        <authorList>
            <person name="Chiou T.Y."/>
            <person name="Oshima K."/>
            <person name="Suda W."/>
            <person name="Hattori M."/>
            <person name="Takahashi T."/>
        </authorList>
    </citation>
    <scope>NUCLEOTIDE SEQUENCE [LARGE SCALE GENOMIC DNA]</scope>
    <source>
        <strain evidence="2 3">NBRC111893</strain>
    </source>
</reference>
<keyword evidence="1" id="KW-0812">Transmembrane</keyword>
<dbReference type="EMBL" id="BEXA01000009">
    <property type="protein sequence ID" value="GAY74314.1"/>
    <property type="molecule type" value="Genomic_DNA"/>
</dbReference>
<organism evidence="2 3">
    <name type="scientific">Lentilactobacillus kosonis</name>
    <dbReference type="NCBI Taxonomy" id="2810561"/>
    <lineage>
        <taxon>Bacteria</taxon>
        <taxon>Bacillati</taxon>
        <taxon>Bacillota</taxon>
        <taxon>Bacilli</taxon>
        <taxon>Lactobacillales</taxon>
        <taxon>Lactobacillaceae</taxon>
        <taxon>Lentilactobacillus</taxon>
    </lineage>
</organism>
<dbReference type="Proteomes" id="UP000286974">
    <property type="component" value="Unassembled WGS sequence"/>
</dbReference>
<keyword evidence="1" id="KW-1133">Transmembrane helix</keyword>
<feature type="transmembrane region" description="Helical" evidence="1">
    <location>
        <begin position="12"/>
        <end position="31"/>
    </location>
</feature>
<dbReference type="AlphaFoldDB" id="A0A401FPM4"/>
<accession>A0A401FPM4</accession>
<sequence>MKEIIWNYFSTGLGYLILMWIGYIIFGMILHPRDWFN</sequence>
<proteinExistence type="predicted"/>
<name>A0A401FPM4_9LACO</name>
<evidence type="ECO:0000313" key="3">
    <source>
        <dbReference type="Proteomes" id="UP000286974"/>
    </source>
</evidence>
<keyword evidence="1" id="KW-0472">Membrane</keyword>
<keyword evidence="3" id="KW-1185">Reference proteome</keyword>
<gene>
    <name evidence="2" type="ORF">NBRC111893_2460</name>
</gene>
<comment type="caution">
    <text evidence="2">The sequence shown here is derived from an EMBL/GenBank/DDBJ whole genome shotgun (WGS) entry which is preliminary data.</text>
</comment>
<evidence type="ECO:0000256" key="1">
    <source>
        <dbReference type="SAM" id="Phobius"/>
    </source>
</evidence>
<evidence type="ECO:0000313" key="2">
    <source>
        <dbReference type="EMBL" id="GAY74314.1"/>
    </source>
</evidence>